<dbReference type="InterPro" id="IPR023214">
    <property type="entry name" value="HAD_sf"/>
</dbReference>
<name>A0ABM6U5F6_FUSVA</name>
<gene>
    <name evidence="1" type="ORF">C4N18_10220</name>
</gene>
<evidence type="ECO:0000313" key="2">
    <source>
        <dbReference type="Proteomes" id="UP000241238"/>
    </source>
</evidence>
<proteinExistence type="predicted"/>
<dbReference type="EMBL" id="CP028103">
    <property type="protein sequence ID" value="AVQ31576.1"/>
    <property type="molecule type" value="Genomic_DNA"/>
</dbReference>
<dbReference type="GeneID" id="77468368"/>
<protein>
    <recommendedName>
        <fullName evidence="3">HAD phosphoserine phosphatase-like hydrolase, family IB</fullName>
    </recommendedName>
</protein>
<dbReference type="SUPFAM" id="SSF56784">
    <property type="entry name" value="HAD-like"/>
    <property type="match status" value="1"/>
</dbReference>
<dbReference type="InterPro" id="IPR036412">
    <property type="entry name" value="HAD-like_sf"/>
</dbReference>
<keyword evidence="2" id="KW-1185">Reference proteome</keyword>
<dbReference type="Proteomes" id="UP000241238">
    <property type="component" value="Chromosome"/>
</dbReference>
<evidence type="ECO:0008006" key="3">
    <source>
        <dbReference type="Google" id="ProtNLM"/>
    </source>
</evidence>
<dbReference type="Pfam" id="PF12710">
    <property type="entry name" value="HAD"/>
    <property type="match status" value="1"/>
</dbReference>
<organism evidence="1 2">
    <name type="scientific">Fusobacterium varium ATCC 27725</name>
    <dbReference type="NCBI Taxonomy" id="469618"/>
    <lineage>
        <taxon>Bacteria</taxon>
        <taxon>Fusobacteriati</taxon>
        <taxon>Fusobacteriota</taxon>
        <taxon>Fusobacteriia</taxon>
        <taxon>Fusobacteriales</taxon>
        <taxon>Fusobacteriaceae</taxon>
        <taxon>Fusobacterium</taxon>
    </lineage>
</organism>
<dbReference type="RefSeq" id="WP_107123241.1">
    <property type="nucleotide sequence ID" value="NZ_CP028103.1"/>
</dbReference>
<sequence length="174" mass="20785">MEKIAVFDLDGTLYEENSHIEILSKFYKTNIYKSLILKIFYKIFPKYTLKILKKQYDLIPSNFKKNFILPFRESALKLLEKKRREGYKIIIISNAPFHLVENAAKKLNVDFEIANIGEKDKVLKKYFYKKLMVCSDNTTDINILKLADEKYIYIKNKRAEKKFKDIEKAFFLEE</sequence>
<reference evidence="2" key="1">
    <citation type="journal article" date="2018" name="MSphere">
        <title>Fusobacterium Genomics Using MinION and Illumina Sequencing Enables Genome Completion and Correction.</title>
        <authorList>
            <person name="Todd S.M."/>
            <person name="Settlage R.E."/>
            <person name="Lahmers K.K."/>
            <person name="Slade D.J."/>
        </authorList>
    </citation>
    <scope>NUCLEOTIDE SEQUENCE [LARGE SCALE GENOMIC DNA]</scope>
    <source>
        <strain evidence="2">ATCC 27725</strain>
    </source>
</reference>
<dbReference type="Gene3D" id="3.40.50.1000">
    <property type="entry name" value="HAD superfamily/HAD-like"/>
    <property type="match status" value="1"/>
</dbReference>
<accession>A0ABM6U5F6</accession>
<evidence type="ECO:0000313" key="1">
    <source>
        <dbReference type="EMBL" id="AVQ31576.1"/>
    </source>
</evidence>